<dbReference type="GeneID" id="36288504"/>
<dbReference type="OrthoDB" id="10469568at2759"/>
<organism evidence="2">
    <name type="scientific">Pseudogymnoascus destructans</name>
    <dbReference type="NCBI Taxonomy" id="655981"/>
    <lineage>
        <taxon>Eukaryota</taxon>
        <taxon>Fungi</taxon>
        <taxon>Dikarya</taxon>
        <taxon>Ascomycota</taxon>
        <taxon>Pezizomycotina</taxon>
        <taxon>Leotiomycetes</taxon>
        <taxon>Thelebolales</taxon>
        <taxon>Thelebolaceae</taxon>
        <taxon>Pseudogymnoascus</taxon>
    </lineage>
</organism>
<evidence type="ECO:0000313" key="2">
    <source>
        <dbReference type="EMBL" id="OAF58154.2"/>
    </source>
</evidence>
<feature type="region of interest" description="Disordered" evidence="1">
    <location>
        <begin position="32"/>
        <end position="85"/>
    </location>
</feature>
<evidence type="ECO:0000256" key="1">
    <source>
        <dbReference type="SAM" id="MobiDB-lite"/>
    </source>
</evidence>
<feature type="compositionally biased region" description="Polar residues" evidence="1">
    <location>
        <begin position="72"/>
        <end position="85"/>
    </location>
</feature>
<dbReference type="Proteomes" id="UP000077154">
    <property type="component" value="Unassembled WGS sequence"/>
</dbReference>
<feature type="region of interest" description="Disordered" evidence="1">
    <location>
        <begin position="122"/>
        <end position="216"/>
    </location>
</feature>
<protein>
    <submittedName>
        <fullName evidence="2">Uncharacterized protein</fullName>
    </submittedName>
</protein>
<sequence>MARCVCVPHIMSGWEEIHKPSPQNPLENSIYTAISTTSAPPTTPLPPASSGRKPTTPASRSEYTKQRFIHASPQTPNMRSTPSISSSLPPFTFAFPLPKHTPPTHLGTSPATPSAALLRIPAASSPTGTGAPRGLGALSGNSKPRSALSAGAAGGKRPSMKCVGGVKREGQREAELKRVASEVTQLSPPRADASIGYSVPPAQGARPFPGLNPGGG</sequence>
<dbReference type="RefSeq" id="XP_024323439.1">
    <property type="nucleotide sequence ID" value="XM_024469060.1"/>
</dbReference>
<dbReference type="EMBL" id="KV441398">
    <property type="protein sequence ID" value="OAF58154.2"/>
    <property type="molecule type" value="Genomic_DNA"/>
</dbReference>
<feature type="compositionally biased region" description="Basic and acidic residues" evidence="1">
    <location>
        <begin position="166"/>
        <end position="180"/>
    </location>
</feature>
<dbReference type="AlphaFoldDB" id="A0A177AAP0"/>
<accession>A0A177AAP0</accession>
<feature type="compositionally biased region" description="Polar residues" evidence="1">
    <location>
        <begin position="52"/>
        <end position="61"/>
    </location>
</feature>
<name>A0A177AAP0_9PEZI</name>
<gene>
    <name evidence="2" type="ORF">VC83_05438</name>
</gene>
<proteinExistence type="predicted"/>
<reference evidence="2" key="1">
    <citation type="submission" date="2016-03" db="EMBL/GenBank/DDBJ databases">
        <title>Updated assembly of Pseudogymnoascus destructans, the fungus causing white-nose syndrome of bats.</title>
        <authorList>
            <person name="Palmer J.M."/>
            <person name="Drees K.P."/>
            <person name="Foster J.T."/>
            <person name="Lindner D.L."/>
        </authorList>
    </citation>
    <scope>NUCLEOTIDE SEQUENCE [LARGE SCALE GENOMIC DNA]</scope>
    <source>
        <strain evidence="2">20631-21</strain>
    </source>
</reference>